<sequence>MVILIQTNSIATEKAIKVSILSKIGMKNYFTSVVCISSGRV</sequence>
<proteinExistence type="predicted"/>
<keyword evidence="2" id="KW-1185">Reference proteome</keyword>
<dbReference type="Proteomes" id="UP000191931">
    <property type="component" value="Unassembled WGS sequence"/>
</dbReference>
<reference evidence="1 2" key="1">
    <citation type="submission" date="2017-03" db="EMBL/GenBank/DDBJ databases">
        <authorList>
            <person name="Afonso C.L."/>
            <person name="Miller P.J."/>
            <person name="Scott M.A."/>
            <person name="Spackman E."/>
            <person name="Goraichik I."/>
            <person name="Dimitrov K.M."/>
            <person name="Suarez D.L."/>
            <person name="Swayne D.E."/>
        </authorList>
    </citation>
    <scope>NUCLEOTIDE SEQUENCE [LARGE SCALE GENOMIC DNA]</scope>
    <source>
        <strain evidence="1">PRJEB14757</strain>
    </source>
</reference>
<gene>
    <name evidence="1" type="ORF">MTBBW1_1780003</name>
</gene>
<dbReference type="AlphaFoldDB" id="A0A1W1HAE5"/>
<organism evidence="1 2">
    <name type="scientific">Desulfamplus magnetovallimortis</name>
    <dbReference type="NCBI Taxonomy" id="1246637"/>
    <lineage>
        <taxon>Bacteria</taxon>
        <taxon>Pseudomonadati</taxon>
        <taxon>Thermodesulfobacteriota</taxon>
        <taxon>Desulfobacteria</taxon>
        <taxon>Desulfobacterales</taxon>
        <taxon>Desulfobacteraceae</taxon>
        <taxon>Desulfamplus</taxon>
    </lineage>
</organism>
<protein>
    <submittedName>
        <fullName evidence="1">Uncharacterized protein</fullName>
    </submittedName>
</protein>
<evidence type="ECO:0000313" key="2">
    <source>
        <dbReference type="Proteomes" id="UP000191931"/>
    </source>
</evidence>
<evidence type="ECO:0000313" key="1">
    <source>
        <dbReference type="EMBL" id="SLM29375.1"/>
    </source>
</evidence>
<accession>A0A1W1HAE5</accession>
<dbReference type="STRING" id="1246637.MTBBW1_1780003"/>
<name>A0A1W1HAE5_9BACT</name>
<dbReference type="EMBL" id="FWEV01000088">
    <property type="protein sequence ID" value="SLM29375.1"/>
    <property type="molecule type" value="Genomic_DNA"/>
</dbReference>